<dbReference type="GO" id="GO:0003677">
    <property type="term" value="F:DNA binding"/>
    <property type="evidence" value="ECO:0007669"/>
    <property type="project" value="InterPro"/>
</dbReference>
<gene>
    <name evidence="7" type="ORF">HNR48_001629</name>
</gene>
<dbReference type="PANTHER" id="PTHR43133">
    <property type="entry name" value="RNA POLYMERASE ECF-TYPE SIGMA FACTO"/>
    <property type="match status" value="1"/>
</dbReference>
<dbReference type="AlphaFoldDB" id="A0A7X0JTY0"/>
<dbReference type="GO" id="GO:0016987">
    <property type="term" value="F:sigma factor activity"/>
    <property type="evidence" value="ECO:0007669"/>
    <property type="project" value="UniProtKB-KW"/>
</dbReference>
<keyword evidence="4" id="KW-0804">Transcription</keyword>
<dbReference type="SUPFAM" id="SSF88946">
    <property type="entry name" value="Sigma2 domain of RNA polymerase sigma factors"/>
    <property type="match status" value="1"/>
</dbReference>
<name>A0A7X0JTY0_9GAMM</name>
<evidence type="ECO:0000313" key="8">
    <source>
        <dbReference type="Proteomes" id="UP000528457"/>
    </source>
</evidence>
<comment type="similarity">
    <text evidence="1">Belongs to the sigma-70 factor family. ECF subfamily.</text>
</comment>
<evidence type="ECO:0000256" key="4">
    <source>
        <dbReference type="ARBA" id="ARBA00023163"/>
    </source>
</evidence>
<dbReference type="InterPro" id="IPR013249">
    <property type="entry name" value="RNA_pol_sigma70_r4_t2"/>
</dbReference>
<accession>A0A7X0JTY0</accession>
<evidence type="ECO:0000256" key="3">
    <source>
        <dbReference type="ARBA" id="ARBA00023082"/>
    </source>
</evidence>
<dbReference type="InterPro" id="IPR039425">
    <property type="entry name" value="RNA_pol_sigma-70-like"/>
</dbReference>
<dbReference type="NCBIfam" id="TIGR02937">
    <property type="entry name" value="sigma70-ECF"/>
    <property type="match status" value="1"/>
</dbReference>
<dbReference type="GO" id="GO:0006352">
    <property type="term" value="P:DNA-templated transcription initiation"/>
    <property type="evidence" value="ECO:0007669"/>
    <property type="project" value="InterPro"/>
</dbReference>
<evidence type="ECO:0000256" key="2">
    <source>
        <dbReference type="ARBA" id="ARBA00023015"/>
    </source>
</evidence>
<protein>
    <submittedName>
        <fullName evidence="7">RNA polymerase sigma-70 factor (ECF subfamily)</fullName>
    </submittedName>
</protein>
<dbReference type="InterPro" id="IPR014284">
    <property type="entry name" value="RNA_pol_sigma-70_dom"/>
</dbReference>
<evidence type="ECO:0000259" key="5">
    <source>
        <dbReference type="Pfam" id="PF04542"/>
    </source>
</evidence>
<dbReference type="InParanoid" id="A0A7X0JTY0"/>
<organism evidence="7 8">
    <name type="scientific">Pseudoteredinibacter isoporae</name>
    <dbReference type="NCBI Taxonomy" id="570281"/>
    <lineage>
        <taxon>Bacteria</taxon>
        <taxon>Pseudomonadati</taxon>
        <taxon>Pseudomonadota</taxon>
        <taxon>Gammaproteobacteria</taxon>
        <taxon>Cellvibrionales</taxon>
        <taxon>Cellvibrionaceae</taxon>
        <taxon>Pseudoteredinibacter</taxon>
    </lineage>
</organism>
<evidence type="ECO:0000313" key="7">
    <source>
        <dbReference type="EMBL" id="MBB6521351.1"/>
    </source>
</evidence>
<proteinExistence type="inferred from homology"/>
<sequence length="188" mass="21309">MSNNNNGDSSENKCPEKNKSILEQLFNEHAPGLVRFLARKTRNQEDAEDIAQGAFLRIQKLENLDQLDNPRAYLYQTASNLAIDQLRRAKLHRGYLQSETPTAPEIEESSGNYVDQATPERLLSAKEELVQIEETISDLPFKARQAFLLHRTKGLAYSDIAKEMGVSVSSVEKYILLALRQCHQALKH</sequence>
<feature type="domain" description="RNA polymerase sigma-70 region 2" evidence="5">
    <location>
        <begin position="25"/>
        <end position="90"/>
    </location>
</feature>
<dbReference type="InterPro" id="IPR013325">
    <property type="entry name" value="RNA_pol_sigma_r2"/>
</dbReference>
<keyword evidence="2" id="KW-0805">Transcription regulation</keyword>
<dbReference type="Pfam" id="PF04542">
    <property type="entry name" value="Sigma70_r2"/>
    <property type="match status" value="1"/>
</dbReference>
<dbReference type="RefSeq" id="WP_166848739.1">
    <property type="nucleotide sequence ID" value="NZ_JAAONY010000001.1"/>
</dbReference>
<keyword evidence="8" id="KW-1185">Reference proteome</keyword>
<dbReference type="FunCoup" id="A0A7X0JTY0">
    <property type="interactions" value="126"/>
</dbReference>
<dbReference type="SUPFAM" id="SSF88659">
    <property type="entry name" value="Sigma3 and sigma4 domains of RNA polymerase sigma factors"/>
    <property type="match status" value="1"/>
</dbReference>
<evidence type="ECO:0000259" key="6">
    <source>
        <dbReference type="Pfam" id="PF08281"/>
    </source>
</evidence>
<dbReference type="Pfam" id="PF08281">
    <property type="entry name" value="Sigma70_r4_2"/>
    <property type="match status" value="1"/>
</dbReference>
<keyword evidence="3" id="KW-0731">Sigma factor</keyword>
<dbReference type="PANTHER" id="PTHR43133:SF63">
    <property type="entry name" value="RNA POLYMERASE SIGMA FACTOR FECI-RELATED"/>
    <property type="match status" value="1"/>
</dbReference>
<evidence type="ECO:0000256" key="1">
    <source>
        <dbReference type="ARBA" id="ARBA00010641"/>
    </source>
</evidence>
<dbReference type="Gene3D" id="1.10.10.10">
    <property type="entry name" value="Winged helix-like DNA-binding domain superfamily/Winged helix DNA-binding domain"/>
    <property type="match status" value="1"/>
</dbReference>
<dbReference type="Proteomes" id="UP000528457">
    <property type="component" value="Unassembled WGS sequence"/>
</dbReference>
<dbReference type="EMBL" id="JACHHT010000001">
    <property type="protein sequence ID" value="MBB6521351.1"/>
    <property type="molecule type" value="Genomic_DNA"/>
</dbReference>
<reference evidence="7 8" key="1">
    <citation type="submission" date="2020-08" db="EMBL/GenBank/DDBJ databases">
        <title>Genomic Encyclopedia of Type Strains, Phase IV (KMG-IV): sequencing the most valuable type-strain genomes for metagenomic binning, comparative biology and taxonomic classification.</title>
        <authorList>
            <person name="Goeker M."/>
        </authorList>
    </citation>
    <scope>NUCLEOTIDE SEQUENCE [LARGE SCALE GENOMIC DNA]</scope>
    <source>
        <strain evidence="7 8">DSM 22368</strain>
    </source>
</reference>
<comment type="caution">
    <text evidence="7">The sequence shown here is derived from an EMBL/GenBank/DDBJ whole genome shotgun (WGS) entry which is preliminary data.</text>
</comment>
<dbReference type="InterPro" id="IPR007627">
    <property type="entry name" value="RNA_pol_sigma70_r2"/>
</dbReference>
<dbReference type="InterPro" id="IPR036388">
    <property type="entry name" value="WH-like_DNA-bd_sf"/>
</dbReference>
<dbReference type="InterPro" id="IPR013324">
    <property type="entry name" value="RNA_pol_sigma_r3/r4-like"/>
</dbReference>
<dbReference type="Gene3D" id="1.10.1740.10">
    <property type="match status" value="1"/>
</dbReference>
<feature type="domain" description="RNA polymerase sigma factor 70 region 4 type 2" evidence="6">
    <location>
        <begin position="130"/>
        <end position="182"/>
    </location>
</feature>